<dbReference type="AlphaFoldDB" id="A0A6I3LWX1"/>
<dbReference type="OrthoDB" id="1524134at2"/>
<dbReference type="EMBL" id="WMLB01000006">
    <property type="protein sequence ID" value="MTH67040.1"/>
    <property type="molecule type" value="Genomic_DNA"/>
</dbReference>
<accession>A0A6I3LWX1</accession>
<proteinExistence type="predicted"/>
<dbReference type="Proteomes" id="UP000433071">
    <property type="component" value="Unassembled WGS sequence"/>
</dbReference>
<name>A0A6I3LWX1_9MICO</name>
<evidence type="ECO:0000313" key="2">
    <source>
        <dbReference type="Proteomes" id="UP000433071"/>
    </source>
</evidence>
<comment type="caution">
    <text evidence="1">The sequence shown here is derived from an EMBL/GenBank/DDBJ whole genome shotgun (WGS) entry which is preliminary data.</text>
</comment>
<organism evidence="1 2">
    <name type="scientific">Agromyces bracchium</name>
    <dbReference type="NCBI Taxonomy" id="88376"/>
    <lineage>
        <taxon>Bacteria</taxon>
        <taxon>Bacillati</taxon>
        <taxon>Actinomycetota</taxon>
        <taxon>Actinomycetes</taxon>
        <taxon>Micrococcales</taxon>
        <taxon>Microbacteriaceae</taxon>
        <taxon>Agromyces</taxon>
    </lineage>
</organism>
<keyword evidence="2" id="KW-1185">Reference proteome</keyword>
<dbReference type="RefSeq" id="WP_155050164.1">
    <property type="nucleotide sequence ID" value="NZ_BAAAIB010000003.1"/>
</dbReference>
<sequence>MNRDELMELTRQAIRLVPNREVLIVGSQSILGTVAEDRLPERATLSREADIAPTRDDDDDDGTIATRIDVHLGEMSDFDRVNGFYAQGVSSTTAVLPRGWERRATIVHPDGPGGGTAWFISPYDLCASSSSAESGRTSSS</sequence>
<reference evidence="1 2" key="1">
    <citation type="submission" date="2019-11" db="EMBL/GenBank/DDBJ databases">
        <title>Agromyces kandeliae sp. nov., isolated from mangrove soil.</title>
        <authorList>
            <person name="Wang R."/>
        </authorList>
    </citation>
    <scope>NUCLEOTIDE SEQUENCE [LARGE SCALE GENOMIC DNA]</scope>
    <source>
        <strain evidence="1 2">JCM 11433</strain>
    </source>
</reference>
<gene>
    <name evidence="1" type="ORF">GJ743_01475</name>
</gene>
<protein>
    <submittedName>
        <fullName evidence="1">Uncharacterized protein</fullName>
    </submittedName>
</protein>
<evidence type="ECO:0000313" key="1">
    <source>
        <dbReference type="EMBL" id="MTH67040.1"/>
    </source>
</evidence>